<comment type="caution">
    <text evidence="2">The sequence shown here is derived from an EMBL/GenBank/DDBJ whole genome shotgun (WGS) entry which is preliminary data.</text>
</comment>
<dbReference type="CDD" id="cd12108">
    <property type="entry name" value="Hr-like"/>
    <property type="match status" value="1"/>
</dbReference>
<organism evidence="2 3">
    <name type="scientific">Cuscuta epithymum</name>
    <dbReference type="NCBI Taxonomy" id="186058"/>
    <lineage>
        <taxon>Eukaryota</taxon>
        <taxon>Viridiplantae</taxon>
        <taxon>Streptophyta</taxon>
        <taxon>Embryophyta</taxon>
        <taxon>Tracheophyta</taxon>
        <taxon>Spermatophyta</taxon>
        <taxon>Magnoliopsida</taxon>
        <taxon>eudicotyledons</taxon>
        <taxon>Gunneridae</taxon>
        <taxon>Pentapetalae</taxon>
        <taxon>asterids</taxon>
        <taxon>lamiids</taxon>
        <taxon>Solanales</taxon>
        <taxon>Convolvulaceae</taxon>
        <taxon>Cuscuteae</taxon>
        <taxon>Cuscuta</taxon>
        <taxon>Cuscuta subgen. Cuscuta</taxon>
    </lineage>
</organism>
<evidence type="ECO:0000313" key="2">
    <source>
        <dbReference type="EMBL" id="CAH9092923.1"/>
    </source>
</evidence>
<dbReference type="EMBL" id="CAMAPF010000075">
    <property type="protein sequence ID" value="CAH9092923.1"/>
    <property type="molecule type" value="Genomic_DNA"/>
</dbReference>
<dbReference type="InterPro" id="IPR012312">
    <property type="entry name" value="Hemerythrin-like"/>
</dbReference>
<evidence type="ECO:0000313" key="3">
    <source>
        <dbReference type="Proteomes" id="UP001152523"/>
    </source>
</evidence>
<dbReference type="PANTHER" id="PTHR35739:SF1">
    <property type="entry name" value="OS01G0861700 PROTEIN"/>
    <property type="match status" value="1"/>
</dbReference>
<dbReference type="Proteomes" id="UP001152523">
    <property type="component" value="Unassembled WGS sequence"/>
</dbReference>
<dbReference type="AlphaFoldDB" id="A0AAV0D4R0"/>
<dbReference type="Pfam" id="PF01814">
    <property type="entry name" value="Hemerythrin"/>
    <property type="match status" value="1"/>
</dbReference>
<proteinExistence type="predicted"/>
<gene>
    <name evidence="2" type="ORF">CEPIT_LOCUS12293</name>
</gene>
<feature type="domain" description="Hemerythrin-like" evidence="1">
    <location>
        <begin position="126"/>
        <end position="269"/>
    </location>
</feature>
<evidence type="ECO:0000259" key="1">
    <source>
        <dbReference type="Pfam" id="PF01814"/>
    </source>
</evidence>
<accession>A0AAV0D4R0</accession>
<dbReference type="Gene3D" id="1.20.120.520">
    <property type="entry name" value="nmb1532 protein domain like"/>
    <property type="match status" value="1"/>
</dbReference>
<sequence>MGNCVICIKCPTNSTAEFTPAAVFSHRPVDVVKPDDQPKVKLYGAPFGNDTYYIRFALMYKPVSVDFVASDGHEVPAIEYNSDVVSGSVENLVRYLDAKFPEPRLLLAGGRWHGEMPPSVACVVTLQHRSMIWHLERMVKWAEELAARGGKARGNPAACTPRMEIKKFEKMYSVLVEVMREHAQMEEIIVFPILEKADRGLCKFANANHAMDLPVMNGIQEDIKSIVVLDPKKPIYREAISNLSKRLKTFKEDSRQHFGEEEKKLLPLLSEAAELGKMKQAIFVGQCLDSMQGTHSRLFRFFMEGFLPADAMQYMNIIAKCSDKERVSRLFRLIVEKENSLGWAIGNPLA</sequence>
<reference evidence="2" key="1">
    <citation type="submission" date="2022-07" db="EMBL/GenBank/DDBJ databases">
        <authorList>
            <person name="Macas J."/>
            <person name="Novak P."/>
            <person name="Neumann P."/>
        </authorList>
    </citation>
    <scope>NUCLEOTIDE SEQUENCE</scope>
</reference>
<name>A0AAV0D4R0_9ASTE</name>
<protein>
    <recommendedName>
        <fullName evidence="1">Hemerythrin-like domain-containing protein</fullName>
    </recommendedName>
</protein>
<keyword evidence="3" id="KW-1185">Reference proteome</keyword>
<dbReference type="PANTHER" id="PTHR35739">
    <property type="entry name" value="OS01G0861700 PROTEIN"/>
    <property type="match status" value="1"/>
</dbReference>